<dbReference type="OrthoDB" id="6505652at2759"/>
<proteinExistence type="predicted"/>
<protein>
    <submittedName>
        <fullName evidence="1">Uncharacterized protein</fullName>
    </submittedName>
</protein>
<name>A0A9J6GUY8_HAELO</name>
<organism evidence="1 2">
    <name type="scientific">Haemaphysalis longicornis</name>
    <name type="common">Bush tick</name>
    <dbReference type="NCBI Taxonomy" id="44386"/>
    <lineage>
        <taxon>Eukaryota</taxon>
        <taxon>Metazoa</taxon>
        <taxon>Ecdysozoa</taxon>
        <taxon>Arthropoda</taxon>
        <taxon>Chelicerata</taxon>
        <taxon>Arachnida</taxon>
        <taxon>Acari</taxon>
        <taxon>Parasitiformes</taxon>
        <taxon>Ixodida</taxon>
        <taxon>Ixodoidea</taxon>
        <taxon>Ixodidae</taxon>
        <taxon>Haemaphysalinae</taxon>
        <taxon>Haemaphysalis</taxon>
    </lineage>
</organism>
<dbReference type="Proteomes" id="UP000821853">
    <property type="component" value="Unassembled WGS sequence"/>
</dbReference>
<evidence type="ECO:0000313" key="1">
    <source>
        <dbReference type="EMBL" id="KAH9378705.1"/>
    </source>
</evidence>
<sequence length="185" mass="20815">MRSGKAEQENLRNAEEWRFMLHVRSGSAVRTPICSKTPFMVPTSCVGEYVRDLCLADDAEASTDSTIQVLIGSGYYWKVKTGRIRRLTNGLTAVEASFGGTLQGPVKSTENIRGTLSTGVMKVLDQNFSDQNNKLSQQLQAFWEIEHMGTLNHKDEESVQDPVLTELKKIRRKDDKYKSLSSPER</sequence>
<comment type="caution">
    <text evidence="1">The sequence shown here is derived from an EMBL/GenBank/DDBJ whole genome shotgun (WGS) entry which is preliminary data.</text>
</comment>
<dbReference type="VEuPathDB" id="VectorBase:HLOH_054808"/>
<dbReference type="AlphaFoldDB" id="A0A9J6GUY8"/>
<keyword evidence="2" id="KW-1185">Reference proteome</keyword>
<accession>A0A9J6GUY8</accession>
<gene>
    <name evidence="1" type="ORF">HPB48_015784</name>
</gene>
<evidence type="ECO:0000313" key="2">
    <source>
        <dbReference type="Proteomes" id="UP000821853"/>
    </source>
</evidence>
<dbReference type="EMBL" id="JABSTR010000009">
    <property type="protein sequence ID" value="KAH9378705.1"/>
    <property type="molecule type" value="Genomic_DNA"/>
</dbReference>
<reference evidence="1 2" key="1">
    <citation type="journal article" date="2020" name="Cell">
        <title>Large-Scale Comparative Analyses of Tick Genomes Elucidate Their Genetic Diversity and Vector Capacities.</title>
        <authorList>
            <consortium name="Tick Genome and Microbiome Consortium (TIGMIC)"/>
            <person name="Jia N."/>
            <person name="Wang J."/>
            <person name="Shi W."/>
            <person name="Du L."/>
            <person name="Sun Y."/>
            <person name="Zhan W."/>
            <person name="Jiang J.F."/>
            <person name="Wang Q."/>
            <person name="Zhang B."/>
            <person name="Ji P."/>
            <person name="Bell-Sakyi L."/>
            <person name="Cui X.M."/>
            <person name="Yuan T.T."/>
            <person name="Jiang B.G."/>
            <person name="Yang W.F."/>
            <person name="Lam T.T."/>
            <person name="Chang Q.C."/>
            <person name="Ding S.J."/>
            <person name="Wang X.J."/>
            <person name="Zhu J.G."/>
            <person name="Ruan X.D."/>
            <person name="Zhao L."/>
            <person name="Wei J.T."/>
            <person name="Ye R.Z."/>
            <person name="Que T.C."/>
            <person name="Du C.H."/>
            <person name="Zhou Y.H."/>
            <person name="Cheng J.X."/>
            <person name="Dai P.F."/>
            <person name="Guo W.B."/>
            <person name="Han X.H."/>
            <person name="Huang E.J."/>
            <person name="Li L.F."/>
            <person name="Wei W."/>
            <person name="Gao Y.C."/>
            <person name="Liu J.Z."/>
            <person name="Shao H.Z."/>
            <person name="Wang X."/>
            <person name="Wang C.C."/>
            <person name="Yang T.C."/>
            <person name="Huo Q.B."/>
            <person name="Li W."/>
            <person name="Chen H.Y."/>
            <person name="Chen S.E."/>
            <person name="Zhou L.G."/>
            <person name="Ni X.B."/>
            <person name="Tian J.H."/>
            <person name="Sheng Y."/>
            <person name="Liu T."/>
            <person name="Pan Y.S."/>
            <person name="Xia L.Y."/>
            <person name="Li J."/>
            <person name="Zhao F."/>
            <person name="Cao W.C."/>
        </authorList>
    </citation>
    <scope>NUCLEOTIDE SEQUENCE [LARGE SCALE GENOMIC DNA]</scope>
    <source>
        <strain evidence="1">HaeL-2018</strain>
    </source>
</reference>